<keyword evidence="1" id="KW-0732">Signal</keyword>
<dbReference type="GO" id="GO:0016787">
    <property type="term" value="F:hydrolase activity"/>
    <property type="evidence" value="ECO:0007669"/>
    <property type="project" value="UniProtKB-KW"/>
</dbReference>
<dbReference type="InterPro" id="IPR012341">
    <property type="entry name" value="6hp_glycosidase-like_sf"/>
</dbReference>
<dbReference type="EMBL" id="JBHSSI010000072">
    <property type="protein sequence ID" value="MFC6261587.1"/>
    <property type="molecule type" value="Genomic_DNA"/>
</dbReference>
<evidence type="ECO:0000313" key="3">
    <source>
        <dbReference type="Proteomes" id="UP001596283"/>
    </source>
</evidence>
<dbReference type="Proteomes" id="UP001596283">
    <property type="component" value="Unassembled WGS sequence"/>
</dbReference>
<dbReference type="RefSeq" id="WP_164510579.1">
    <property type="nucleotide sequence ID" value="NZ_JBHSSI010000072.1"/>
</dbReference>
<protein>
    <submittedName>
        <fullName evidence="2">Glycosyl hydrolase family 8</fullName>
    </submittedName>
</protein>
<evidence type="ECO:0000313" key="2">
    <source>
        <dbReference type="EMBL" id="MFC6261587.1"/>
    </source>
</evidence>
<dbReference type="PROSITE" id="PS51257">
    <property type="entry name" value="PROKAR_LIPOPROTEIN"/>
    <property type="match status" value="1"/>
</dbReference>
<proteinExistence type="predicted"/>
<comment type="caution">
    <text evidence="2">The sequence shown here is derived from an EMBL/GenBank/DDBJ whole genome shotgun (WGS) entry which is preliminary data.</text>
</comment>
<keyword evidence="3" id="KW-1185">Reference proteome</keyword>
<name>A0ABW1TI96_9LACO</name>
<dbReference type="InterPro" id="IPR008928">
    <property type="entry name" value="6-hairpin_glycosidase_sf"/>
</dbReference>
<dbReference type="Gene3D" id="1.50.10.10">
    <property type="match status" value="1"/>
</dbReference>
<accession>A0ABW1TI96</accession>
<evidence type="ECO:0000256" key="1">
    <source>
        <dbReference type="SAM" id="SignalP"/>
    </source>
</evidence>
<organism evidence="2 3">
    <name type="scientific">Levilactobacillus fujinensis</name>
    <dbReference type="NCBI Taxonomy" id="2486024"/>
    <lineage>
        <taxon>Bacteria</taxon>
        <taxon>Bacillati</taxon>
        <taxon>Bacillota</taxon>
        <taxon>Bacilli</taxon>
        <taxon>Lactobacillales</taxon>
        <taxon>Lactobacillaceae</taxon>
        <taxon>Levilactobacillus</taxon>
    </lineage>
</organism>
<reference evidence="3" key="1">
    <citation type="journal article" date="2019" name="Int. J. Syst. Evol. Microbiol.">
        <title>The Global Catalogue of Microorganisms (GCM) 10K type strain sequencing project: providing services to taxonomists for standard genome sequencing and annotation.</title>
        <authorList>
            <consortium name="The Broad Institute Genomics Platform"/>
            <consortium name="The Broad Institute Genome Sequencing Center for Infectious Disease"/>
            <person name="Wu L."/>
            <person name="Ma J."/>
        </authorList>
    </citation>
    <scope>NUCLEOTIDE SEQUENCE [LARGE SCALE GENOMIC DNA]</scope>
    <source>
        <strain evidence="3">CCM 8908</strain>
    </source>
</reference>
<feature type="signal peptide" evidence="1">
    <location>
        <begin position="1"/>
        <end position="25"/>
    </location>
</feature>
<feature type="chain" id="PRO_5046714382" evidence="1">
    <location>
        <begin position="26"/>
        <end position="378"/>
    </location>
</feature>
<keyword evidence="2" id="KW-0378">Hydrolase</keyword>
<gene>
    <name evidence="2" type="ORF">ACFP1C_11585</name>
</gene>
<sequence>MRLKWQFGIVFLSMGLLLGGCQSKAITGTAPKATPTTFVRSTTVHTTTDRKDQQQLAKFISTKLATKQGIYTNYVDTAQRTTNAATGHELLSESAGMWLEYLATQHDYQKFRTFYRATSKTFGSHGQFSYRYDPRSKKRFAVNATLDDLRIIRALNLYDALTKTSHYQQTAANHFATLQSGALKNGRLYDYYDPQTKQTAKTSSLAYFDFKTLKYYEQGSQAGKKAYREQLKVVRGGYLGDVFPLYAASFNWKQLTYATKALNTSEALETLLHLAEIGELKTTSRTWLAQQVKGHKLYNGYSTAGSVTDNGQSTANYALAAMVFATAGDQANYRRAMQLVWQGQVTTQSSPIFGGIGNAKTKQSYSYSNLTALNAAGY</sequence>
<dbReference type="SUPFAM" id="SSF48208">
    <property type="entry name" value="Six-hairpin glycosidases"/>
    <property type="match status" value="1"/>
</dbReference>